<reference evidence="1" key="1">
    <citation type="journal article" date="2015" name="Genome Announc.">
        <title>Complete Genome Sequence of a New Member of the Marseilleviridae Recovered from the Brackish Submarine Spring in the Cassis Port-Miou Calanque, France.</title>
        <authorList>
            <person name="Doutre G."/>
            <person name="Arfib B."/>
            <person name="Rochette P."/>
            <person name="Claverie J.M."/>
            <person name="Bonin P."/>
            <person name="Abergel C."/>
        </authorList>
    </citation>
    <scope>NUCLEOTIDE SEQUENCE [LARGE SCALE GENOMIC DNA]</scope>
    <source>
        <strain evidence="1">1</strain>
    </source>
</reference>
<accession>A0A0N9PVH4</accession>
<evidence type="ECO:0000313" key="2">
    <source>
        <dbReference type="Proteomes" id="UP000319438"/>
    </source>
</evidence>
<protein>
    <submittedName>
        <fullName evidence="1">Uncharacterized protein</fullName>
    </submittedName>
</protein>
<evidence type="ECO:0000313" key="1">
    <source>
        <dbReference type="EMBL" id="ALH06847.1"/>
    </source>
</evidence>
<name>A0A0N9PVH4_9VIRU</name>
<dbReference type="Proteomes" id="UP000319438">
    <property type="component" value="Segment"/>
</dbReference>
<proteinExistence type="predicted"/>
<sequence>MESWNKKNSFVFRFSLSFDTVIFSGKAKIDIPLLILEEELEYFLEKGTGHICFSDNFSLSANTSEGIVIGYKGSKTTIKSERNNFNVRVCKDFVFGVLEKVRQELEKKNL</sequence>
<gene>
    <name evidence="1" type="ORF">PMV_149</name>
</gene>
<organism evidence="1 2">
    <name type="scientific">Port-miou virus</name>
    <dbReference type="NCBI Taxonomy" id="1733873"/>
    <lineage>
        <taxon>Viruses</taxon>
        <taxon>Varidnaviria</taxon>
        <taxon>Bamfordvirae</taxon>
        <taxon>Nucleocytoviricota</taxon>
        <taxon>Megaviricetes</taxon>
        <taxon>Pimascovirales</taxon>
        <taxon>Pimascovirales incertae sedis</taxon>
        <taxon>Marseilleviridae</taxon>
        <taxon>Losannavirus</taxon>
        <taxon>Losannavirus lausannense</taxon>
        <taxon>Lausannevirus</taxon>
    </lineage>
</organism>
<dbReference type="EMBL" id="KT428292">
    <property type="protein sequence ID" value="ALH06847.1"/>
    <property type="molecule type" value="Genomic_DNA"/>
</dbReference>